<keyword evidence="11" id="KW-0275">Fatty acid biosynthesis</keyword>
<feature type="coiled-coil region" evidence="12">
    <location>
        <begin position="352"/>
        <end position="379"/>
    </location>
</feature>
<evidence type="ECO:0000256" key="9">
    <source>
        <dbReference type="ARBA" id="ARBA00023098"/>
    </source>
</evidence>
<keyword evidence="9" id="KW-0443">Lipid metabolism</keyword>
<proteinExistence type="inferred from homology"/>
<evidence type="ECO:0000256" key="8">
    <source>
        <dbReference type="ARBA" id="ARBA00023004"/>
    </source>
</evidence>
<evidence type="ECO:0000256" key="7">
    <source>
        <dbReference type="ARBA" id="ARBA00023002"/>
    </source>
</evidence>
<evidence type="ECO:0000256" key="13">
    <source>
        <dbReference type="SAM" id="Phobius"/>
    </source>
</evidence>
<evidence type="ECO:0000313" key="15">
    <source>
        <dbReference type="EMBL" id="MCQ8896410.1"/>
    </source>
</evidence>
<keyword evidence="16" id="KW-1185">Reference proteome</keyword>
<dbReference type="PANTHER" id="PTHR11351">
    <property type="entry name" value="ACYL-COA DESATURASE"/>
    <property type="match status" value="1"/>
</dbReference>
<evidence type="ECO:0000256" key="5">
    <source>
        <dbReference type="ARBA" id="ARBA00022832"/>
    </source>
</evidence>
<dbReference type="InterPro" id="IPR005804">
    <property type="entry name" value="FA_desaturase_dom"/>
</dbReference>
<feature type="transmembrane region" description="Helical" evidence="13">
    <location>
        <begin position="12"/>
        <end position="36"/>
    </location>
</feature>
<keyword evidence="5" id="KW-0276">Fatty acid metabolism</keyword>
<evidence type="ECO:0000256" key="4">
    <source>
        <dbReference type="ARBA" id="ARBA00022692"/>
    </source>
</evidence>
<evidence type="ECO:0000256" key="10">
    <source>
        <dbReference type="ARBA" id="ARBA00023136"/>
    </source>
</evidence>
<keyword evidence="6 13" id="KW-1133">Transmembrane helix</keyword>
<keyword evidence="7 15" id="KW-0560">Oxidoreductase</keyword>
<dbReference type="CDD" id="cd03505">
    <property type="entry name" value="Delta9-FADS-like"/>
    <property type="match status" value="1"/>
</dbReference>
<feature type="transmembrane region" description="Helical" evidence="13">
    <location>
        <begin position="168"/>
        <end position="195"/>
    </location>
</feature>
<dbReference type="Pfam" id="PF00487">
    <property type="entry name" value="FA_desaturase"/>
    <property type="match status" value="1"/>
</dbReference>
<feature type="domain" description="Fatty acid desaturase" evidence="14">
    <location>
        <begin position="43"/>
        <end position="263"/>
    </location>
</feature>
<evidence type="ECO:0000256" key="11">
    <source>
        <dbReference type="ARBA" id="ARBA00023160"/>
    </source>
</evidence>
<keyword evidence="12" id="KW-0175">Coiled coil</keyword>
<accession>A0ABT1WFW5</accession>
<protein>
    <submittedName>
        <fullName evidence="15">Fatty acid desaturase</fullName>
        <ecNumber evidence="15">1.14.19.-</ecNumber>
    </submittedName>
</protein>
<dbReference type="EC" id="1.14.19.-" evidence="15"/>
<feature type="transmembrane region" description="Helical" evidence="13">
    <location>
        <begin position="42"/>
        <end position="63"/>
    </location>
</feature>
<comment type="similarity">
    <text evidence="2">Belongs to the fatty acid desaturase type 2 family.</text>
</comment>
<evidence type="ECO:0000256" key="2">
    <source>
        <dbReference type="ARBA" id="ARBA00008749"/>
    </source>
</evidence>
<name>A0ABT1WFW5_9BURK</name>
<evidence type="ECO:0000259" key="14">
    <source>
        <dbReference type="Pfam" id="PF00487"/>
    </source>
</evidence>
<dbReference type="EMBL" id="JANIGO010000002">
    <property type="protein sequence ID" value="MCQ8896410.1"/>
    <property type="molecule type" value="Genomic_DNA"/>
</dbReference>
<organism evidence="15 16">
    <name type="scientific">Limnobacter humi</name>
    <dbReference type="NCBI Taxonomy" id="1778671"/>
    <lineage>
        <taxon>Bacteria</taxon>
        <taxon>Pseudomonadati</taxon>
        <taxon>Pseudomonadota</taxon>
        <taxon>Betaproteobacteria</taxon>
        <taxon>Burkholderiales</taxon>
        <taxon>Burkholderiaceae</taxon>
        <taxon>Limnobacter</taxon>
    </lineage>
</organism>
<keyword evidence="3" id="KW-0444">Lipid biosynthesis</keyword>
<evidence type="ECO:0000256" key="12">
    <source>
        <dbReference type="SAM" id="Coils"/>
    </source>
</evidence>
<feature type="transmembrane region" description="Helical" evidence="13">
    <location>
        <begin position="75"/>
        <end position="97"/>
    </location>
</feature>
<gene>
    <name evidence="15" type="ORF">NQT62_08200</name>
</gene>
<dbReference type="PANTHER" id="PTHR11351:SF31">
    <property type="entry name" value="DESATURASE 1, ISOFORM A-RELATED"/>
    <property type="match status" value="1"/>
</dbReference>
<comment type="caution">
    <text evidence="15">The sequence shown here is derived from an EMBL/GenBank/DDBJ whole genome shotgun (WGS) entry which is preliminary data.</text>
</comment>
<dbReference type="InterPro" id="IPR015876">
    <property type="entry name" value="Acyl-CoA_DS"/>
</dbReference>
<evidence type="ECO:0000256" key="6">
    <source>
        <dbReference type="ARBA" id="ARBA00022989"/>
    </source>
</evidence>
<dbReference type="Proteomes" id="UP001204142">
    <property type="component" value="Unassembled WGS sequence"/>
</dbReference>
<evidence type="ECO:0000256" key="3">
    <source>
        <dbReference type="ARBA" id="ARBA00022516"/>
    </source>
</evidence>
<comment type="subcellular location">
    <subcellularLocation>
        <location evidence="1">Membrane</location>
        <topology evidence="1">Multi-pass membrane protein</topology>
    </subcellularLocation>
</comment>
<reference evidence="15 16" key="1">
    <citation type="submission" date="2022-07" db="EMBL/GenBank/DDBJ databases">
        <authorList>
            <person name="Xamxidin M."/>
            <person name="Wu M."/>
        </authorList>
    </citation>
    <scope>NUCLEOTIDE SEQUENCE [LARGE SCALE GENOMIC DNA]</scope>
    <source>
        <strain evidence="15 16">NBRC 111650</strain>
    </source>
</reference>
<evidence type="ECO:0000256" key="1">
    <source>
        <dbReference type="ARBA" id="ARBA00004141"/>
    </source>
</evidence>
<keyword evidence="10 13" id="KW-0472">Membrane</keyword>
<sequence length="388" mass="45008">MTTRVDPNSPKNWAAIIVLFGTAIAALTVIPAYAWFHDFSTTAWVSFVVLAILNGMSITGGYHRLWAHRTYEAHWLVRLVFMVFGSMTLQNSILIWASGHRTHHRHVDDPEHDPYSAKRGFWFSHMGWMLKRYESGADNFSNAPDLLKDPLVMFQHKHYYALAWGTNLGIPLLIGFLAGDVWGVLLLSGLLRLVWSHQTTFFINSLAHIWGRRPYTDDNTARDNDLLAIFTYGEGYHNYHHLFQYDYRNGVRWYQLDATKWLIASLSWVGLTKNLKRCPKFAIEKARASMQFKRAQEKLDAQPSTVQVQLEAFKERLSLEYDHFSKALQDWAKLKEAWYEDTKNSFKNGDTMKTYKARFKALERQMKAQRKRLQALVAEVPSPRLAMA</sequence>
<dbReference type="GO" id="GO:0016491">
    <property type="term" value="F:oxidoreductase activity"/>
    <property type="evidence" value="ECO:0007669"/>
    <property type="project" value="UniProtKB-KW"/>
</dbReference>
<dbReference type="PRINTS" id="PR00075">
    <property type="entry name" value="FACDDSATRASE"/>
</dbReference>
<keyword evidence="8" id="KW-0408">Iron</keyword>
<evidence type="ECO:0000313" key="16">
    <source>
        <dbReference type="Proteomes" id="UP001204142"/>
    </source>
</evidence>
<dbReference type="RefSeq" id="WP_256764182.1">
    <property type="nucleotide sequence ID" value="NZ_JANIGO010000002.1"/>
</dbReference>
<keyword evidence="4 13" id="KW-0812">Transmembrane</keyword>